<keyword evidence="6" id="KW-0106">Calcium</keyword>
<dbReference type="InterPro" id="IPR011118">
    <property type="entry name" value="Tannase/feruloyl_esterase"/>
</dbReference>
<dbReference type="OrthoDB" id="7062032at2"/>
<proteinExistence type="inferred from homology"/>
<dbReference type="PANTHER" id="PTHR33938:SF15">
    <property type="entry name" value="FERULOYL ESTERASE B-RELATED"/>
    <property type="match status" value="1"/>
</dbReference>
<dbReference type="PANTHER" id="PTHR33938">
    <property type="entry name" value="FERULOYL ESTERASE B-RELATED"/>
    <property type="match status" value="1"/>
</dbReference>
<dbReference type="InterPro" id="IPR029058">
    <property type="entry name" value="AB_hydrolase_fold"/>
</dbReference>
<keyword evidence="9" id="KW-1185">Reference proteome</keyword>
<evidence type="ECO:0000256" key="4">
    <source>
        <dbReference type="ARBA" id="ARBA00022729"/>
    </source>
</evidence>
<accession>A0A3S0HD22</accession>
<evidence type="ECO:0000313" key="8">
    <source>
        <dbReference type="EMBL" id="RTQ32962.1"/>
    </source>
</evidence>
<comment type="similarity">
    <text evidence="1">Belongs to the tannase family.</text>
</comment>
<evidence type="ECO:0000256" key="6">
    <source>
        <dbReference type="ARBA" id="ARBA00022837"/>
    </source>
</evidence>
<dbReference type="Gene3D" id="3.40.50.1820">
    <property type="entry name" value="alpha/beta hydrolase"/>
    <property type="match status" value="1"/>
</dbReference>
<evidence type="ECO:0000256" key="7">
    <source>
        <dbReference type="ARBA" id="ARBA00023157"/>
    </source>
</evidence>
<dbReference type="EMBL" id="RXOE01000005">
    <property type="protein sequence ID" value="RTQ32962.1"/>
    <property type="molecule type" value="Genomic_DNA"/>
</dbReference>
<keyword evidence="2" id="KW-0719">Serine esterase</keyword>
<keyword evidence="4" id="KW-0732">Signal</keyword>
<keyword evidence="3" id="KW-0479">Metal-binding</keyword>
<organism evidence="8 9">
    <name type="scientific">Variovorax gossypii</name>
    <dbReference type="NCBI Taxonomy" id="1679495"/>
    <lineage>
        <taxon>Bacteria</taxon>
        <taxon>Pseudomonadati</taxon>
        <taxon>Pseudomonadota</taxon>
        <taxon>Betaproteobacteria</taxon>
        <taxon>Burkholderiales</taxon>
        <taxon>Comamonadaceae</taxon>
        <taxon>Variovorax</taxon>
    </lineage>
</organism>
<dbReference type="GO" id="GO:0046872">
    <property type="term" value="F:metal ion binding"/>
    <property type="evidence" value="ECO:0007669"/>
    <property type="project" value="UniProtKB-KW"/>
</dbReference>
<dbReference type="Proteomes" id="UP000267418">
    <property type="component" value="Unassembled WGS sequence"/>
</dbReference>
<evidence type="ECO:0000256" key="3">
    <source>
        <dbReference type="ARBA" id="ARBA00022723"/>
    </source>
</evidence>
<evidence type="ECO:0000256" key="2">
    <source>
        <dbReference type="ARBA" id="ARBA00022487"/>
    </source>
</evidence>
<dbReference type="GO" id="GO:0052689">
    <property type="term" value="F:carboxylic ester hydrolase activity"/>
    <property type="evidence" value="ECO:0007669"/>
    <property type="project" value="UniProtKB-KW"/>
</dbReference>
<evidence type="ECO:0000256" key="1">
    <source>
        <dbReference type="ARBA" id="ARBA00006249"/>
    </source>
</evidence>
<sequence length="551" mass="57432">MRCAGDGLSRLSLCGSTNRRQIMRNPLSMAGYALLSIPILLTACGGGGDGAGNWPVLFPAPAPTQTPPPQPAPVATTQETCAIFAGASLAGAALKEATLVPAAAGAAEFCKVTGTLHGTLNFEVHLPTVWNNKLLYAGGGGWDGSINITPVSPSGATAGYVLVASDGGRQGNALDASAFLNNPTAQADFGYLSIHSVHEVTKEIVRKRYGSDAEFSYFEGCSNGGREALIQATRFPNDFDGIVVRAPAYSFTELFQAFVANGKALAAPGGQLNDAKVSLIGKAVTTQCDALDGVSDGIVSNQETCTFNPVALRCTAGDADTCLTDAQIATANTIYSELKRKDGTTVYPGWGPGGEDQGWPLWVTGSAIGGTGLQFQFGSGLVKYWVTGDPAFDVLGFDPEFYSAGLRLAATTLDATPDLRSFFGQGGKMILAHGTNDWAISYKGSIKYFNDVATTLGGASTRDASMEFFLQPGVQHCAGGVGPDTVDLVDAVAKWREGGAKPSMQNIVATKLDSTTKTPVLARPLCRYPTFPKYKGSGDVNSADSYSCQNS</sequence>
<gene>
    <name evidence="8" type="ORF">EJP69_19905</name>
</gene>
<comment type="caution">
    <text evidence="8">The sequence shown here is derived from an EMBL/GenBank/DDBJ whole genome shotgun (WGS) entry which is preliminary data.</text>
</comment>
<reference evidence="8 9" key="1">
    <citation type="submission" date="2018-12" db="EMBL/GenBank/DDBJ databases">
        <title>The genome of Variovorax gossypii DSM 100435.</title>
        <authorList>
            <person name="Gao J."/>
            <person name="Sun J."/>
        </authorList>
    </citation>
    <scope>NUCLEOTIDE SEQUENCE [LARGE SCALE GENOMIC DNA]</scope>
    <source>
        <strain evidence="8 9">DSM 100435</strain>
    </source>
</reference>
<dbReference type="AlphaFoldDB" id="A0A3S0HD22"/>
<evidence type="ECO:0000313" key="9">
    <source>
        <dbReference type="Proteomes" id="UP000267418"/>
    </source>
</evidence>
<dbReference type="Pfam" id="PF07519">
    <property type="entry name" value="Tannase"/>
    <property type="match status" value="1"/>
</dbReference>
<keyword evidence="7" id="KW-1015">Disulfide bond</keyword>
<dbReference type="SUPFAM" id="SSF53474">
    <property type="entry name" value="alpha/beta-Hydrolases"/>
    <property type="match status" value="1"/>
</dbReference>
<name>A0A3S0HD22_9BURK</name>
<keyword evidence="5 8" id="KW-0378">Hydrolase</keyword>
<evidence type="ECO:0000256" key="5">
    <source>
        <dbReference type="ARBA" id="ARBA00022801"/>
    </source>
</evidence>
<protein>
    <submittedName>
        <fullName evidence="8">Tannase/feruloyl esterase family alpha/beta hydrolase</fullName>
    </submittedName>
</protein>